<reference evidence="4" key="1">
    <citation type="submission" date="2016-10" db="EMBL/GenBank/DDBJ databases">
        <authorList>
            <person name="Varghese N."/>
            <person name="Submissions S."/>
        </authorList>
    </citation>
    <scope>NUCLEOTIDE SEQUENCE [LARGE SCALE GENOMIC DNA]</scope>
    <source>
        <strain evidence="4">DSM 241</strain>
    </source>
</reference>
<evidence type="ECO:0000256" key="1">
    <source>
        <dbReference type="SAM" id="MobiDB-lite"/>
    </source>
</evidence>
<proteinExistence type="predicted"/>
<dbReference type="InterPro" id="IPR000253">
    <property type="entry name" value="FHA_dom"/>
</dbReference>
<feature type="domain" description="FHA" evidence="2">
    <location>
        <begin position="54"/>
        <end position="97"/>
    </location>
</feature>
<dbReference type="OrthoDB" id="9806704at2"/>
<dbReference type="Pfam" id="PF00498">
    <property type="entry name" value="FHA"/>
    <property type="match status" value="1"/>
</dbReference>
<dbReference type="SMART" id="SM00240">
    <property type="entry name" value="FHA"/>
    <property type="match status" value="1"/>
</dbReference>
<protein>
    <submittedName>
        <fullName evidence="3">FHA domain-containing protein</fullName>
    </submittedName>
</protein>
<dbReference type="EMBL" id="FOAA01000008">
    <property type="protein sequence ID" value="SEL02619.1"/>
    <property type="molecule type" value="Genomic_DNA"/>
</dbReference>
<dbReference type="PROSITE" id="PS50006">
    <property type="entry name" value="FHA_DOMAIN"/>
    <property type="match status" value="1"/>
</dbReference>
<evidence type="ECO:0000313" key="4">
    <source>
        <dbReference type="Proteomes" id="UP000199256"/>
    </source>
</evidence>
<name>A0A1H7LUS4_9GAMM</name>
<dbReference type="CDD" id="cd00060">
    <property type="entry name" value="FHA"/>
    <property type="match status" value="1"/>
</dbReference>
<dbReference type="InterPro" id="IPR008984">
    <property type="entry name" value="SMAD_FHA_dom_sf"/>
</dbReference>
<dbReference type="SUPFAM" id="SSF49879">
    <property type="entry name" value="SMAD/FHA domain"/>
    <property type="match status" value="1"/>
</dbReference>
<sequence length="141" mass="15633">MKASPDNAGDDHEERSPTQRISAESMRALYDLNARMMFGLHGEEHWFTAGARVFVLGRSQDCDLMVSVPVASRHHARVIYRKGKFVLIDQSTNGTYVRLQGNDEICLLNGEELPLVGEGLISLGRPAAEDDTHLVSFSVPH</sequence>
<dbReference type="STRING" id="1396821.SAMN05444515_10851"/>
<accession>A0A1H7LUS4</accession>
<evidence type="ECO:0000313" key="3">
    <source>
        <dbReference type="EMBL" id="SEL02619.1"/>
    </source>
</evidence>
<dbReference type="RefSeq" id="WP_090253330.1">
    <property type="nucleotide sequence ID" value="NZ_FOAA01000008.1"/>
</dbReference>
<dbReference type="AlphaFoldDB" id="A0A1H7LUS4"/>
<dbReference type="Gene3D" id="2.60.200.20">
    <property type="match status" value="1"/>
</dbReference>
<feature type="region of interest" description="Disordered" evidence="1">
    <location>
        <begin position="1"/>
        <end position="20"/>
    </location>
</feature>
<gene>
    <name evidence="3" type="ORF">SAMN05444515_10851</name>
</gene>
<evidence type="ECO:0000259" key="2">
    <source>
        <dbReference type="PROSITE" id="PS50006"/>
    </source>
</evidence>
<dbReference type="Proteomes" id="UP000199256">
    <property type="component" value="Unassembled WGS sequence"/>
</dbReference>
<keyword evidence="4" id="KW-1185">Reference proteome</keyword>
<organism evidence="3 4">
    <name type="scientific">Ectothiorhodospira marina</name>
    <dbReference type="NCBI Taxonomy" id="1396821"/>
    <lineage>
        <taxon>Bacteria</taxon>
        <taxon>Pseudomonadati</taxon>
        <taxon>Pseudomonadota</taxon>
        <taxon>Gammaproteobacteria</taxon>
        <taxon>Chromatiales</taxon>
        <taxon>Ectothiorhodospiraceae</taxon>
        <taxon>Ectothiorhodospira</taxon>
    </lineage>
</organism>